<accession>A0AAV6MKC2</accession>
<name>A0AAV6MKC2_9ROSI</name>
<reference evidence="3 4" key="1">
    <citation type="journal article" date="2021" name="Hortic Res">
        <title>The domestication of Cucurbita argyrosperma as revealed by the genome of its wild relative.</title>
        <authorList>
            <person name="Barrera-Redondo J."/>
            <person name="Sanchez-de la Vega G."/>
            <person name="Aguirre-Liguori J.A."/>
            <person name="Castellanos-Morales G."/>
            <person name="Gutierrez-Guerrero Y.T."/>
            <person name="Aguirre-Dugua X."/>
            <person name="Aguirre-Planter E."/>
            <person name="Tenaillon M.I."/>
            <person name="Lira-Saade R."/>
            <person name="Eguiarte L.E."/>
        </authorList>
    </citation>
    <scope>NUCLEOTIDE SEQUENCE [LARGE SCALE GENOMIC DNA]</scope>
    <source>
        <strain evidence="3">JBR-2021</strain>
    </source>
</reference>
<feature type="coiled-coil region" evidence="1">
    <location>
        <begin position="465"/>
        <end position="513"/>
    </location>
</feature>
<sequence length="710" mass="80807">MESDQLRPDNPAMTFDEASMERSKSFVKALQELKNLRPQLYSAAEYCEKTYLHSEQKQMVVDNLKDYAVRALVNAVDHLGTVAYKLTELLEQQTSDVSTMELKVSCLNQQLLTCQTYTSKEGLRQQQLLALIPRHHKHYILPNSVSKKVHFSPHIQTDARQQPFQARGRLQPSGIPASKTLSWHLASETKSTRKGGTHSLNCNEDQKIAEKTSGIFHLIDNDATIRPKYSAGHIQPSNGFPASSAILQTLGGTHREAFEGSKHLTAFRSFDAPNRQERVHVPARSKSVLSAFFVKQKTPKLKAAAMNPVPHQFAAQPPRFLMPPPNQPASCSSFWDNLNVRDRLRDLQDSLDLAKSMQKELEMLTIIKEGKSSEQSADNLPYDSSIGEFSDYLEDKRISLELQESRSVEVAAALMKRLREQLHPFRIDTDESSLREAVKLSTKLSKAKRNKQWRKRKRKRIAESLAKERESFDQVDREADEWRAREIAKDIAKRKVEKMKEIARIKAKEEKKKLDSELELALIVEKLQELRSIRIQKLKKQGHFLPEEDDKFLEKVRAAVEEEERQALAAADTDAAKDAIATAEVSRKTIPSYNPESRDPDSATERSEERNDQRAASVDDKVSNTSTNKEPGKQFGEVQGFGRAYDYAANLPMEFYHYYYGSNTDMGTLIEVRRSWDAFIRPGGSRIPGHWVQPPPPADEIWAAYLVRPK</sequence>
<comment type="caution">
    <text evidence="3">The sequence shown here is derived from an EMBL/GenBank/DDBJ whole genome shotgun (WGS) entry which is preliminary data.</text>
</comment>
<dbReference type="InterPro" id="IPR052831">
    <property type="entry name" value="Apoptosis_promoter"/>
</dbReference>
<evidence type="ECO:0000256" key="2">
    <source>
        <dbReference type="SAM" id="MobiDB-lite"/>
    </source>
</evidence>
<dbReference type="Proteomes" id="UP000685013">
    <property type="component" value="Chromosome 14"/>
</dbReference>
<gene>
    <name evidence="3" type="primary">ABIL1</name>
    <name evidence="3" type="ORF">SDJN03_22641</name>
</gene>
<evidence type="ECO:0000256" key="1">
    <source>
        <dbReference type="SAM" id="Coils"/>
    </source>
</evidence>
<evidence type="ECO:0000313" key="4">
    <source>
        <dbReference type="Proteomes" id="UP000685013"/>
    </source>
</evidence>
<keyword evidence="4" id="KW-1185">Reference proteome</keyword>
<feature type="non-terminal residue" evidence="3">
    <location>
        <position position="1"/>
    </location>
</feature>
<dbReference type="PANTHER" id="PTHR48190:SF2">
    <property type="entry name" value="PROGRAMMED CELL DEATH PROTEIN 7"/>
    <property type="match status" value="1"/>
</dbReference>
<dbReference type="PANTHER" id="PTHR48190">
    <property type="entry name" value="PROGRAMMED CELL DEATH PROTEIN 7"/>
    <property type="match status" value="1"/>
</dbReference>
<keyword evidence="1" id="KW-0175">Coiled coil</keyword>
<evidence type="ECO:0000313" key="3">
    <source>
        <dbReference type="EMBL" id="KAG6582639.1"/>
    </source>
</evidence>
<feature type="region of interest" description="Disordered" evidence="2">
    <location>
        <begin position="586"/>
        <end position="636"/>
    </location>
</feature>
<dbReference type="EMBL" id="JAGKQH010000014">
    <property type="protein sequence ID" value="KAG6582639.1"/>
    <property type="molecule type" value="Genomic_DNA"/>
</dbReference>
<organism evidence="3 4">
    <name type="scientific">Cucurbita argyrosperma subsp. sororia</name>
    <dbReference type="NCBI Taxonomy" id="37648"/>
    <lineage>
        <taxon>Eukaryota</taxon>
        <taxon>Viridiplantae</taxon>
        <taxon>Streptophyta</taxon>
        <taxon>Embryophyta</taxon>
        <taxon>Tracheophyta</taxon>
        <taxon>Spermatophyta</taxon>
        <taxon>Magnoliopsida</taxon>
        <taxon>eudicotyledons</taxon>
        <taxon>Gunneridae</taxon>
        <taxon>Pentapetalae</taxon>
        <taxon>rosids</taxon>
        <taxon>fabids</taxon>
        <taxon>Cucurbitales</taxon>
        <taxon>Cucurbitaceae</taxon>
        <taxon>Cucurbiteae</taxon>
        <taxon>Cucurbita</taxon>
    </lineage>
</organism>
<dbReference type="Pfam" id="PF16021">
    <property type="entry name" value="PDCD7"/>
    <property type="match status" value="1"/>
</dbReference>
<dbReference type="AlphaFoldDB" id="A0AAV6MKC2"/>
<feature type="compositionally biased region" description="Basic and acidic residues" evidence="2">
    <location>
        <begin position="596"/>
        <end position="622"/>
    </location>
</feature>
<protein>
    <submittedName>
        <fullName evidence="3">Protein ABIL1</fullName>
    </submittedName>
</protein>
<proteinExistence type="predicted"/>
<dbReference type="InterPro" id="IPR031974">
    <property type="entry name" value="PDCD7"/>
</dbReference>
<dbReference type="GO" id="GO:0005689">
    <property type="term" value="C:U12-type spliceosomal complex"/>
    <property type="evidence" value="ECO:0007669"/>
    <property type="project" value="TreeGrafter"/>
</dbReference>